<dbReference type="RefSeq" id="WP_012927372.1">
    <property type="nucleotide sequence ID" value="NC_013730.1"/>
</dbReference>
<gene>
    <name evidence="2" type="ordered locus">Slin_2828</name>
</gene>
<organism evidence="2 3">
    <name type="scientific">Spirosoma linguale (strain ATCC 33905 / DSM 74 / LMG 10896 / Claus 1)</name>
    <dbReference type="NCBI Taxonomy" id="504472"/>
    <lineage>
        <taxon>Bacteria</taxon>
        <taxon>Pseudomonadati</taxon>
        <taxon>Bacteroidota</taxon>
        <taxon>Cytophagia</taxon>
        <taxon>Cytophagales</taxon>
        <taxon>Cytophagaceae</taxon>
        <taxon>Spirosoma</taxon>
    </lineage>
</organism>
<dbReference type="eggNOG" id="ENOG502ZBHJ">
    <property type="taxonomic scope" value="Bacteria"/>
</dbReference>
<sequence>MNTEILVASTRIVKQGLALLGLITCLFSCITPFQPDTVSVDPMLIVDGQITDQPGPYTIRLTRTSNYSIRSVNLLEPGATVVIADNLGNQETLKEQSPGGVYQTSANGLRGVPGRRYTLTIQTRAGKRYVSESEVMPAAPPIQKLYYESNYVPAVGITRERQTWAVYLDTKDPDTLGNYYKWSWTHYEMPTACKKTFVSSGSYYTGISCCTDCWDITRCYTCVNINSDVNINGKAISRQPITDVPFTSLSRYYLEVEQQALSKNAYQFWKSVQQLTSNTGGLFDVAPSSVQGNMKCITTPGEPVYGYFGAVGVSVSYLYVDRTEGRGAPDVDFPTSIPYPTNPSCIVCENSLYRTPNKPRFWTY</sequence>
<dbReference type="HOGENOM" id="CLU_056928_0_0_10"/>
<keyword evidence="1" id="KW-1133">Transmembrane helix</keyword>
<dbReference type="InterPro" id="IPR025345">
    <property type="entry name" value="DUF4249"/>
</dbReference>
<name>D2QJC9_SPILD</name>
<keyword evidence="3" id="KW-1185">Reference proteome</keyword>
<dbReference type="AlphaFoldDB" id="D2QJC9"/>
<protein>
    <recommendedName>
        <fullName evidence="4">DUF4249 domain-containing protein</fullName>
    </recommendedName>
</protein>
<keyword evidence="1" id="KW-0472">Membrane</keyword>
<dbReference type="STRING" id="504472.Slin_2828"/>
<evidence type="ECO:0000313" key="2">
    <source>
        <dbReference type="EMBL" id="ADB38842.1"/>
    </source>
</evidence>
<reference evidence="2 3" key="1">
    <citation type="journal article" date="2010" name="Stand. Genomic Sci.">
        <title>Complete genome sequence of Spirosoma linguale type strain (1).</title>
        <authorList>
            <person name="Lail K."/>
            <person name="Sikorski J."/>
            <person name="Saunders E."/>
            <person name="Lapidus A."/>
            <person name="Glavina Del Rio T."/>
            <person name="Copeland A."/>
            <person name="Tice H."/>
            <person name="Cheng J.-F."/>
            <person name="Lucas S."/>
            <person name="Nolan M."/>
            <person name="Bruce D."/>
            <person name="Goodwin L."/>
            <person name="Pitluck S."/>
            <person name="Ivanova N."/>
            <person name="Mavromatis K."/>
            <person name="Ovchinnikova G."/>
            <person name="Pati A."/>
            <person name="Chen A."/>
            <person name="Palaniappan K."/>
            <person name="Land M."/>
            <person name="Hauser L."/>
            <person name="Chang Y.-J."/>
            <person name="Jeffries C.D."/>
            <person name="Chain P."/>
            <person name="Brettin T."/>
            <person name="Detter J.C."/>
            <person name="Schuetze A."/>
            <person name="Rohde M."/>
            <person name="Tindall B.J."/>
            <person name="Goeker M."/>
            <person name="Bristow J."/>
            <person name="Eisen J.A."/>
            <person name="Markowitz V."/>
            <person name="Hugenholtz P."/>
            <person name="Kyrpides N.C."/>
            <person name="Klenk H.-P."/>
            <person name="Chen F."/>
        </authorList>
    </citation>
    <scope>NUCLEOTIDE SEQUENCE [LARGE SCALE GENOMIC DNA]</scope>
    <source>
        <strain evidence="3">ATCC 33905 / DSM 74 / LMG 10896 / Claus 1</strain>
    </source>
</reference>
<dbReference type="Pfam" id="PF14054">
    <property type="entry name" value="DUF4249"/>
    <property type="match status" value="1"/>
</dbReference>
<feature type="transmembrane region" description="Helical" evidence="1">
    <location>
        <begin position="12"/>
        <end position="33"/>
    </location>
</feature>
<keyword evidence="1" id="KW-0812">Transmembrane</keyword>
<evidence type="ECO:0000256" key="1">
    <source>
        <dbReference type="SAM" id="Phobius"/>
    </source>
</evidence>
<proteinExistence type="predicted"/>
<evidence type="ECO:0000313" key="3">
    <source>
        <dbReference type="Proteomes" id="UP000002028"/>
    </source>
</evidence>
<evidence type="ECO:0008006" key="4">
    <source>
        <dbReference type="Google" id="ProtNLM"/>
    </source>
</evidence>
<dbReference type="Proteomes" id="UP000002028">
    <property type="component" value="Chromosome"/>
</dbReference>
<accession>D2QJC9</accession>
<dbReference type="KEGG" id="sli:Slin_2828"/>
<dbReference type="EMBL" id="CP001769">
    <property type="protein sequence ID" value="ADB38842.1"/>
    <property type="molecule type" value="Genomic_DNA"/>
</dbReference>